<keyword evidence="1" id="KW-0472">Membrane</keyword>
<sequence length="220" mass="23767">MYDETAAWLAAMMTAIACLVLLAPSGSASARLKAMSVRPSAQSDRPGLAVLVTSLLAYVDNGGGLVEAFEEASGRRFATQEVTRERVMAMLENRCLPQERGPTLTIMAQALMACYGLSAILGCRASDGLRTVAAMQRRRAALDEAREKAFAVPRATIRLLSALPVLTIIMGEFMGARPLSFLCRPGLGTICLILGAAFYVFGLVWIHLLMNDLGREDLWI</sequence>
<reference evidence="2 3" key="1">
    <citation type="submission" date="2014-12" db="EMBL/GenBank/DDBJ databases">
        <title>Comparative genomics of the lactic acid bacteria isolated from the honey bee gut.</title>
        <authorList>
            <person name="Ellegaard K.M."/>
            <person name="Tamarit D."/>
            <person name="Javelind E."/>
            <person name="Olofsson T."/>
            <person name="Andersson S.G."/>
            <person name="Vasquez A."/>
        </authorList>
    </citation>
    <scope>NUCLEOTIDE SEQUENCE [LARGE SCALE GENOMIC DNA]</scope>
    <source>
        <strain evidence="2 3">Bin2</strain>
    </source>
</reference>
<proteinExistence type="predicted"/>
<feature type="transmembrane region" description="Helical" evidence="1">
    <location>
        <begin position="155"/>
        <end position="175"/>
    </location>
</feature>
<organism evidence="2 3">
    <name type="scientific">Bifidobacterium asteroides</name>
    <dbReference type="NCBI Taxonomy" id="1684"/>
    <lineage>
        <taxon>Bacteria</taxon>
        <taxon>Bacillati</taxon>
        <taxon>Actinomycetota</taxon>
        <taxon>Actinomycetes</taxon>
        <taxon>Bifidobacteriales</taxon>
        <taxon>Bifidobacteriaceae</taxon>
        <taxon>Bifidobacterium</taxon>
    </lineage>
</organism>
<keyword evidence="1" id="KW-1133">Transmembrane helix</keyword>
<protein>
    <submittedName>
        <fullName evidence="2">Flp pilus assembly protein TadB</fullName>
    </submittedName>
</protein>
<feature type="transmembrane region" description="Helical" evidence="1">
    <location>
        <begin position="187"/>
        <end position="210"/>
    </location>
</feature>
<accession>A0A0F4KSI2</accession>
<evidence type="ECO:0000313" key="3">
    <source>
        <dbReference type="Proteomes" id="UP000033648"/>
    </source>
</evidence>
<dbReference type="OrthoDB" id="3239585at2"/>
<dbReference type="AlphaFoldDB" id="A0A0F4KSI2"/>
<name>A0A0F4KSI2_9BIFI</name>
<keyword evidence="1" id="KW-0812">Transmembrane</keyword>
<dbReference type="PATRIC" id="fig|1684.4.peg.1579"/>
<feature type="transmembrane region" description="Helical" evidence="1">
    <location>
        <begin position="6"/>
        <end position="23"/>
    </location>
</feature>
<evidence type="ECO:0000256" key="1">
    <source>
        <dbReference type="SAM" id="Phobius"/>
    </source>
</evidence>
<dbReference type="EMBL" id="JWME01000013">
    <property type="protein sequence ID" value="KJY49375.1"/>
    <property type="molecule type" value="Genomic_DNA"/>
</dbReference>
<evidence type="ECO:0000313" key="2">
    <source>
        <dbReference type="EMBL" id="KJY49375.1"/>
    </source>
</evidence>
<gene>
    <name evidence="2" type="ORF">JF69_14710</name>
</gene>
<dbReference type="Proteomes" id="UP000033648">
    <property type="component" value="Unassembled WGS sequence"/>
</dbReference>
<comment type="caution">
    <text evidence="2">The sequence shown here is derived from an EMBL/GenBank/DDBJ whole genome shotgun (WGS) entry which is preliminary data.</text>
</comment>